<keyword evidence="4" id="KW-0804">Transcription</keyword>
<dbReference type="PANTHER" id="PTHR31845:SF10">
    <property type="entry name" value="ZN(II)2CYS6 TRANSCRIPTION FACTOR (EUROFUNG)"/>
    <property type="match status" value="1"/>
</dbReference>
<evidence type="ECO:0000256" key="3">
    <source>
        <dbReference type="ARBA" id="ARBA00023125"/>
    </source>
</evidence>
<keyword evidence="2" id="KW-0805">Transcription regulation</keyword>
<gene>
    <name evidence="8" type="ORF">L207DRAFT_582733</name>
</gene>
<keyword evidence="9" id="KW-1185">Reference proteome</keyword>
<dbReference type="GO" id="GO:0008270">
    <property type="term" value="F:zinc ion binding"/>
    <property type="evidence" value="ECO:0007669"/>
    <property type="project" value="InterPro"/>
</dbReference>
<name>A0A2J6RPV4_HYAVF</name>
<evidence type="ECO:0000256" key="2">
    <source>
        <dbReference type="ARBA" id="ARBA00023015"/>
    </source>
</evidence>
<evidence type="ECO:0000256" key="1">
    <source>
        <dbReference type="ARBA" id="ARBA00004123"/>
    </source>
</evidence>
<keyword evidence="3" id="KW-0238">DNA-binding</keyword>
<dbReference type="AlphaFoldDB" id="A0A2J6RPV4"/>
<dbReference type="InterPro" id="IPR007219">
    <property type="entry name" value="XnlR_reg_dom"/>
</dbReference>
<organism evidence="8 9">
    <name type="scientific">Hyaloscypha variabilis (strain UAMH 11265 / GT02V1 / F)</name>
    <name type="common">Meliniomyces variabilis</name>
    <dbReference type="NCBI Taxonomy" id="1149755"/>
    <lineage>
        <taxon>Eukaryota</taxon>
        <taxon>Fungi</taxon>
        <taxon>Dikarya</taxon>
        <taxon>Ascomycota</taxon>
        <taxon>Pezizomycotina</taxon>
        <taxon>Leotiomycetes</taxon>
        <taxon>Helotiales</taxon>
        <taxon>Hyaloscyphaceae</taxon>
        <taxon>Hyaloscypha</taxon>
        <taxon>Hyaloscypha variabilis</taxon>
    </lineage>
</organism>
<keyword evidence="5" id="KW-0539">Nucleus</keyword>
<proteinExistence type="predicted"/>
<dbReference type="CDD" id="cd12148">
    <property type="entry name" value="fungal_TF_MHR"/>
    <property type="match status" value="1"/>
</dbReference>
<dbReference type="GO" id="GO:0000981">
    <property type="term" value="F:DNA-binding transcription factor activity, RNA polymerase II-specific"/>
    <property type="evidence" value="ECO:0007669"/>
    <property type="project" value="TreeGrafter"/>
</dbReference>
<dbReference type="Proteomes" id="UP000235786">
    <property type="component" value="Unassembled WGS sequence"/>
</dbReference>
<accession>A0A2J6RPV4</accession>
<dbReference type="STRING" id="1149755.A0A2J6RPV4"/>
<dbReference type="GO" id="GO:0005634">
    <property type="term" value="C:nucleus"/>
    <property type="evidence" value="ECO:0007669"/>
    <property type="project" value="UniProtKB-SubCell"/>
</dbReference>
<dbReference type="GO" id="GO:0000976">
    <property type="term" value="F:transcription cis-regulatory region binding"/>
    <property type="evidence" value="ECO:0007669"/>
    <property type="project" value="TreeGrafter"/>
</dbReference>
<evidence type="ECO:0000256" key="6">
    <source>
        <dbReference type="SAM" id="MobiDB-lite"/>
    </source>
</evidence>
<dbReference type="OrthoDB" id="5424793at2759"/>
<feature type="region of interest" description="Disordered" evidence="6">
    <location>
        <begin position="1"/>
        <end position="25"/>
    </location>
</feature>
<dbReference type="PANTHER" id="PTHR31845">
    <property type="entry name" value="FINGER DOMAIN PROTEIN, PUTATIVE-RELATED"/>
    <property type="match status" value="1"/>
</dbReference>
<protein>
    <recommendedName>
        <fullName evidence="7">Xylanolytic transcriptional activator regulatory domain-containing protein</fullName>
    </recommendedName>
</protein>
<comment type="subcellular location">
    <subcellularLocation>
        <location evidence="1">Nucleus</location>
    </subcellularLocation>
</comment>
<dbReference type="InterPro" id="IPR051089">
    <property type="entry name" value="prtT"/>
</dbReference>
<reference evidence="8 9" key="1">
    <citation type="submission" date="2016-04" db="EMBL/GenBank/DDBJ databases">
        <title>A degradative enzymes factory behind the ericoid mycorrhizal symbiosis.</title>
        <authorList>
            <consortium name="DOE Joint Genome Institute"/>
            <person name="Martino E."/>
            <person name="Morin E."/>
            <person name="Grelet G."/>
            <person name="Kuo A."/>
            <person name="Kohler A."/>
            <person name="Daghino S."/>
            <person name="Barry K."/>
            <person name="Choi C."/>
            <person name="Cichocki N."/>
            <person name="Clum A."/>
            <person name="Copeland A."/>
            <person name="Hainaut M."/>
            <person name="Haridas S."/>
            <person name="Labutti K."/>
            <person name="Lindquist E."/>
            <person name="Lipzen A."/>
            <person name="Khouja H.-R."/>
            <person name="Murat C."/>
            <person name="Ohm R."/>
            <person name="Olson A."/>
            <person name="Spatafora J."/>
            <person name="Veneault-Fourrey C."/>
            <person name="Henrissat B."/>
            <person name="Grigoriev I."/>
            <person name="Martin F."/>
            <person name="Perotto S."/>
        </authorList>
    </citation>
    <scope>NUCLEOTIDE SEQUENCE [LARGE SCALE GENOMIC DNA]</scope>
    <source>
        <strain evidence="8 9">F</strain>
    </source>
</reference>
<evidence type="ECO:0000313" key="8">
    <source>
        <dbReference type="EMBL" id="PMD40542.1"/>
    </source>
</evidence>
<sequence>MRTRAIRPSGSSHKNISPFGDKEFSLDLPTVSTPDTRQDVEDLHDHHLAAFGHTDPMEIEQSHCPQTTPQRPTIIEGRKVTLDQAEKLLSSFRQQSPYFPFVQIPAEATVPSLSRTSPFLLLVILTTASIRDPPLYHQLDHEFKRILSTKVIVEGRKSLDFVQGILVYVAWYPIHANPKNNQAFMYVNLAISLTGDLGLDAELPNPNNFKNISTLGLTDGGTFTDAAKRAYLGCYYLSSALSLGFQKPAELRYRDLMGSHGQRLLKNESSAEISSLITLHYLLLRIADVHSSYEPTEDLQMETLKAEVNIQMFQHEIQEWRTSVPMSIRNMPFIGLAERFLGCAIYSYELGFLRRPYRDHLRSMAANGPANPAYLESCLQASKTFCEYILSLPETTYSKFTTVQWGMLVHVILVLSRLTFLMAASLGWDSDTTRSNVPLIMYLDALCYRFEHLSVIPAGTTETPKNPDVIYVFRMILKSCKKSYERRVSKIEPGFLVVDHANVIGVARGHCPILDPTLNPLFDISDSTYGGSLELNESATPSASSTAASLPQYHDVWAVMTGSWAEEF</sequence>
<feature type="domain" description="Xylanolytic transcriptional activator regulatory" evidence="7">
    <location>
        <begin position="95"/>
        <end position="257"/>
    </location>
</feature>
<dbReference type="Pfam" id="PF04082">
    <property type="entry name" value="Fungal_trans"/>
    <property type="match status" value="1"/>
</dbReference>
<evidence type="ECO:0000259" key="7">
    <source>
        <dbReference type="Pfam" id="PF04082"/>
    </source>
</evidence>
<evidence type="ECO:0000313" key="9">
    <source>
        <dbReference type="Proteomes" id="UP000235786"/>
    </source>
</evidence>
<dbReference type="GO" id="GO:0006351">
    <property type="term" value="P:DNA-templated transcription"/>
    <property type="evidence" value="ECO:0007669"/>
    <property type="project" value="InterPro"/>
</dbReference>
<evidence type="ECO:0000256" key="4">
    <source>
        <dbReference type="ARBA" id="ARBA00023163"/>
    </source>
</evidence>
<evidence type="ECO:0000256" key="5">
    <source>
        <dbReference type="ARBA" id="ARBA00023242"/>
    </source>
</evidence>
<dbReference type="EMBL" id="KZ613945">
    <property type="protein sequence ID" value="PMD40542.1"/>
    <property type="molecule type" value="Genomic_DNA"/>
</dbReference>